<dbReference type="Pfam" id="PF02518">
    <property type="entry name" value="HATPase_c"/>
    <property type="match status" value="1"/>
</dbReference>
<dbReference type="Gene3D" id="3.30.565.10">
    <property type="entry name" value="Histidine kinase-like ATPase, C-terminal domain"/>
    <property type="match status" value="1"/>
</dbReference>
<dbReference type="InterPro" id="IPR005467">
    <property type="entry name" value="His_kinase_dom"/>
</dbReference>
<dbReference type="Pfam" id="PF08448">
    <property type="entry name" value="PAS_4"/>
    <property type="match status" value="1"/>
</dbReference>
<dbReference type="SUPFAM" id="SSF55874">
    <property type="entry name" value="ATPase domain of HSP90 chaperone/DNA topoisomerase II/histidine kinase"/>
    <property type="match status" value="1"/>
</dbReference>
<evidence type="ECO:0000256" key="4">
    <source>
        <dbReference type="ARBA" id="ARBA00022679"/>
    </source>
</evidence>
<dbReference type="Pfam" id="PF00989">
    <property type="entry name" value="PAS"/>
    <property type="match status" value="1"/>
</dbReference>
<dbReference type="PANTHER" id="PTHR43304">
    <property type="entry name" value="PHYTOCHROME-LIKE PROTEIN CPH1"/>
    <property type="match status" value="1"/>
</dbReference>
<dbReference type="InterPro" id="IPR003594">
    <property type="entry name" value="HATPase_dom"/>
</dbReference>
<evidence type="ECO:0000313" key="8">
    <source>
        <dbReference type="EMBL" id="MBC5846087.1"/>
    </source>
</evidence>
<dbReference type="NCBIfam" id="TIGR00229">
    <property type="entry name" value="sensory_box"/>
    <property type="match status" value="1"/>
</dbReference>
<organism evidence="8 9">
    <name type="scientific">Flavobacterium muglaense</name>
    <dbReference type="NCBI Taxonomy" id="2764716"/>
    <lineage>
        <taxon>Bacteria</taxon>
        <taxon>Pseudomonadati</taxon>
        <taxon>Bacteroidota</taxon>
        <taxon>Flavobacteriia</taxon>
        <taxon>Flavobacteriales</taxon>
        <taxon>Flavobacteriaceae</taxon>
        <taxon>Flavobacterium</taxon>
    </lineage>
</organism>
<accession>A0A923SGT6</accession>
<dbReference type="InterPro" id="IPR036890">
    <property type="entry name" value="HATPase_C_sf"/>
</dbReference>
<evidence type="ECO:0000256" key="2">
    <source>
        <dbReference type="ARBA" id="ARBA00012438"/>
    </source>
</evidence>
<name>A0A923SGT6_9FLAO</name>
<dbReference type="PROSITE" id="PS50109">
    <property type="entry name" value="HIS_KIN"/>
    <property type="match status" value="1"/>
</dbReference>
<dbReference type="AlphaFoldDB" id="A0A923SGT6"/>
<dbReference type="InterPro" id="IPR004358">
    <property type="entry name" value="Sig_transdc_His_kin-like_C"/>
</dbReference>
<protein>
    <recommendedName>
        <fullName evidence="2">histidine kinase</fullName>
        <ecNumber evidence="2">2.7.13.3</ecNumber>
    </recommendedName>
</protein>
<dbReference type="InterPro" id="IPR035965">
    <property type="entry name" value="PAS-like_dom_sf"/>
</dbReference>
<dbReference type="InterPro" id="IPR000014">
    <property type="entry name" value="PAS"/>
</dbReference>
<feature type="domain" description="Histidine kinase" evidence="6">
    <location>
        <begin position="388"/>
        <end position="601"/>
    </location>
</feature>
<keyword evidence="5" id="KW-0418">Kinase</keyword>
<feature type="domain" description="PAS" evidence="7">
    <location>
        <begin position="241"/>
        <end position="312"/>
    </location>
</feature>
<evidence type="ECO:0000313" key="9">
    <source>
        <dbReference type="Proteomes" id="UP000641454"/>
    </source>
</evidence>
<dbReference type="SMART" id="SM00388">
    <property type="entry name" value="HisKA"/>
    <property type="match status" value="1"/>
</dbReference>
<dbReference type="Pfam" id="PF00512">
    <property type="entry name" value="HisKA"/>
    <property type="match status" value="1"/>
</dbReference>
<sequence length="602" mass="69357">MTIPSLYFKLIDTFPMACFLINSELEVLHINPSGLDMFGMSFTEINTKLVSFYFPQVASCIQQEGVPVKSTFADGNGNEQDVKLQYSSIDGNIALGMLYVTEQSHSKQSIIEQQKFNEIILDNIPADIAVFDSNHNYLYINPNGVRDPDTRKWMIGKNDFDYCEYKKLDQSIAQNRRAIFNKVVQTREQVEWIDEYHKDGKDIYVMRRFYPVFLDDELYYVIGYGVDVSELKRIQNIVIYNEKINKLILESASDAIIKFDSESNITFWNPKAELFFGWNSEEVLGKKVFDVILTKETGNTYCKHIKDYIEGNQSFVLDEIVEISGIYKNKKEFPIEISILPLKEPNGKISFCTFIRDITSRKQKELQVTVQNKMLLNKNIELEQFTYITSHDLQEPLLTLMSFSDLLLEDYSDGLDDEAKLYIEFINKSAIRMRALVTGLMEYARIGKRDGIRSIDCNKMIEDVSNDLSVIIRDTGTEIAVDNLPHIRGYETYIRLLFQNLISNAIKFKKKEINCKIKISCKENTNEWKFSIEDNGIGIADKYVNQVFIIFKRLHNESLYKGHGIGLAHCKKIVDIHNGEISVKSTLGVGSTFTFTISKNIQ</sequence>
<comment type="caution">
    <text evidence="8">The sequence shown here is derived from an EMBL/GenBank/DDBJ whole genome shotgun (WGS) entry which is preliminary data.</text>
</comment>
<dbReference type="PRINTS" id="PR00344">
    <property type="entry name" value="BCTRLSENSOR"/>
</dbReference>
<proteinExistence type="predicted"/>
<dbReference type="Proteomes" id="UP000641454">
    <property type="component" value="Unassembled WGS sequence"/>
</dbReference>
<gene>
    <name evidence="8" type="ORF">H8R25_16830</name>
</gene>
<dbReference type="Gene3D" id="3.30.450.20">
    <property type="entry name" value="PAS domain"/>
    <property type="match status" value="2"/>
</dbReference>
<reference evidence="8 9" key="1">
    <citation type="submission" date="2020-08" db="EMBL/GenBank/DDBJ databases">
        <title>Description of novel Flavobacterium F-392 isolate.</title>
        <authorList>
            <person name="Saticioglu I.B."/>
            <person name="Duman M."/>
            <person name="Altun S."/>
        </authorList>
    </citation>
    <scope>NUCLEOTIDE SEQUENCE [LARGE SCALE GENOMIC DNA]</scope>
    <source>
        <strain evidence="8 9">F-392</strain>
    </source>
</reference>
<dbReference type="RefSeq" id="WP_187021416.1">
    <property type="nucleotide sequence ID" value="NZ_JACRUK010000070.1"/>
</dbReference>
<evidence type="ECO:0000256" key="1">
    <source>
        <dbReference type="ARBA" id="ARBA00000085"/>
    </source>
</evidence>
<dbReference type="PANTHER" id="PTHR43304:SF1">
    <property type="entry name" value="PAC DOMAIN-CONTAINING PROTEIN"/>
    <property type="match status" value="1"/>
</dbReference>
<keyword evidence="3" id="KW-0597">Phosphoprotein</keyword>
<dbReference type="InterPro" id="IPR036097">
    <property type="entry name" value="HisK_dim/P_sf"/>
</dbReference>
<keyword evidence="4" id="KW-0808">Transferase</keyword>
<evidence type="ECO:0000256" key="3">
    <source>
        <dbReference type="ARBA" id="ARBA00022553"/>
    </source>
</evidence>
<dbReference type="SMART" id="SM00387">
    <property type="entry name" value="HATPase_c"/>
    <property type="match status" value="1"/>
</dbReference>
<keyword evidence="9" id="KW-1185">Reference proteome</keyword>
<dbReference type="SUPFAM" id="SSF47384">
    <property type="entry name" value="Homodimeric domain of signal transducing histidine kinase"/>
    <property type="match status" value="1"/>
</dbReference>
<dbReference type="SUPFAM" id="SSF55785">
    <property type="entry name" value="PYP-like sensor domain (PAS domain)"/>
    <property type="match status" value="2"/>
</dbReference>
<dbReference type="CDD" id="cd00130">
    <property type="entry name" value="PAS"/>
    <property type="match status" value="1"/>
</dbReference>
<evidence type="ECO:0000259" key="7">
    <source>
        <dbReference type="PROSITE" id="PS50112"/>
    </source>
</evidence>
<dbReference type="FunFam" id="3.30.565.10:FF:000006">
    <property type="entry name" value="Sensor histidine kinase WalK"/>
    <property type="match status" value="1"/>
</dbReference>
<evidence type="ECO:0000259" key="6">
    <source>
        <dbReference type="PROSITE" id="PS50109"/>
    </source>
</evidence>
<dbReference type="InterPro" id="IPR013656">
    <property type="entry name" value="PAS_4"/>
</dbReference>
<evidence type="ECO:0000256" key="5">
    <source>
        <dbReference type="ARBA" id="ARBA00022777"/>
    </source>
</evidence>
<dbReference type="EC" id="2.7.13.3" evidence="2"/>
<dbReference type="Pfam" id="PF13188">
    <property type="entry name" value="PAS_8"/>
    <property type="match status" value="1"/>
</dbReference>
<dbReference type="InterPro" id="IPR003661">
    <property type="entry name" value="HisK_dim/P_dom"/>
</dbReference>
<dbReference type="GO" id="GO:0000155">
    <property type="term" value="F:phosphorelay sensor kinase activity"/>
    <property type="evidence" value="ECO:0007669"/>
    <property type="project" value="InterPro"/>
</dbReference>
<dbReference type="SMART" id="SM00091">
    <property type="entry name" value="PAS"/>
    <property type="match status" value="2"/>
</dbReference>
<dbReference type="InterPro" id="IPR052162">
    <property type="entry name" value="Sensor_kinase/Photoreceptor"/>
</dbReference>
<comment type="catalytic activity">
    <reaction evidence="1">
        <text>ATP + protein L-histidine = ADP + protein N-phospho-L-histidine.</text>
        <dbReference type="EC" id="2.7.13.3"/>
    </reaction>
</comment>
<dbReference type="Gene3D" id="1.10.287.130">
    <property type="match status" value="1"/>
</dbReference>
<dbReference type="PROSITE" id="PS50112">
    <property type="entry name" value="PAS"/>
    <property type="match status" value="1"/>
</dbReference>
<dbReference type="InterPro" id="IPR013767">
    <property type="entry name" value="PAS_fold"/>
</dbReference>
<dbReference type="CDD" id="cd00082">
    <property type="entry name" value="HisKA"/>
    <property type="match status" value="1"/>
</dbReference>
<dbReference type="GO" id="GO:0006355">
    <property type="term" value="P:regulation of DNA-templated transcription"/>
    <property type="evidence" value="ECO:0007669"/>
    <property type="project" value="InterPro"/>
</dbReference>
<dbReference type="EMBL" id="JACRUL010000071">
    <property type="protein sequence ID" value="MBC5846087.1"/>
    <property type="molecule type" value="Genomic_DNA"/>
</dbReference>